<accession>A0A6A6PI80</accession>
<dbReference type="Pfam" id="PF00271">
    <property type="entry name" value="Helicase_C"/>
    <property type="match status" value="1"/>
</dbReference>
<feature type="region of interest" description="Disordered" evidence="5">
    <location>
        <begin position="842"/>
        <end position="870"/>
    </location>
</feature>
<organism evidence="8 9">
    <name type="scientific">Neohortaea acidophila</name>
    <dbReference type="NCBI Taxonomy" id="245834"/>
    <lineage>
        <taxon>Eukaryota</taxon>
        <taxon>Fungi</taxon>
        <taxon>Dikarya</taxon>
        <taxon>Ascomycota</taxon>
        <taxon>Pezizomycotina</taxon>
        <taxon>Dothideomycetes</taxon>
        <taxon>Dothideomycetidae</taxon>
        <taxon>Mycosphaerellales</taxon>
        <taxon>Teratosphaeriaceae</taxon>
        <taxon>Neohortaea</taxon>
    </lineage>
</organism>
<evidence type="ECO:0000256" key="5">
    <source>
        <dbReference type="SAM" id="MobiDB-lite"/>
    </source>
</evidence>
<dbReference type="PROSITE" id="PS51194">
    <property type="entry name" value="HELICASE_CTER"/>
    <property type="match status" value="1"/>
</dbReference>
<dbReference type="GeneID" id="54479400"/>
<keyword evidence="1" id="KW-0547">Nucleotide-binding</keyword>
<dbReference type="EMBL" id="MU001641">
    <property type="protein sequence ID" value="KAF2479719.1"/>
    <property type="molecule type" value="Genomic_DNA"/>
</dbReference>
<proteinExistence type="predicted"/>
<sequence>MSYMQLLDPKGAAKAKDKGNPKKKKHYGPQQSRKPTASKDADPTPPKLDAKALLDPKTAASMKSPAPTPGSPSASMKVESAELTPRKLEARALLDPRAASRISKSPAPATDSASTNMDTDKQLGMGDLIVRQNNLVDRQAQAPRKRKIESVDPNEEDDQEHKATRTTFNGITGGGEIGKYMKEEREKGARNEPIDLTDDTNDVVLVSESTGAEHKEVCLGMLHSQAIAWQIPTTSRYRSAKNSKEAFWPDSRVNFRRSPAQNLIIELFSDTGTGVSMRFGNMDAKLAHVLCPLLDGNTVNKMRVKVYLLPLEKRPGEFPGFRTSRAIKLRVVVFAPRVRASVIGKVLSQHQFFLSRPPEYELRGVAYENPHDPKIFGGAMKTLARNAPQTSKASFVTRTQEEILRETSDMFDSLVKTEDLPGIEADVASIKTPLLSHQKQALYFMTQRERGDDIASSDGKFSLWKTMLEKSETVYYNIITNHKEKEKPKPVQGGILADVMGLGKTLSILALLAETRKEARTFGQQEAPMDEVDIQRQTKATLIICPKSVMANWTEQIATHTVASRFKVYSYHGTSRTDDVEELAKYDIVLAPYQTVAAEFGGNKSKTSVLASVKWFRVVLDEAHQIRNPSTGVSKACCKLPAQRRWAVTGTPVQNRLDDLGALIKFLRIEPFDDPTVWSQHIIAPFRAASEHVITHLRLLVDNITLRRMKDNIGLTDRTAHRVRLDFSEDEALIYSQFAKASNQQLRMMLRGSDRLKGKSYAHVLKSLGRLRAICAHGREMLDEDSQKELEGLTAGTAIDLGDEPTSEPDTSFITEKSAYETLSMMMESEVNICAGCSNKITPNNDKDDDESDSDDSSTDSSEEEDEEDTLGYMTPCFHLLCEECKENYIEESRPKLTDDHYHTCVYCDQYTRWGLFELTRTGLKNLQDARAGKKKGKAAAKWDESTYSGPHTKVKALLEDLKESQRETATLPPGEPPIRSVVFSGWTTYLDLIEHALDLQGIGHVRLDGTMSIKKRTAVLETFKTDPTITVLLASIKAAGQGLNFTAASKAFMMEPQFNPGVEAQAIDRVHRLGQKRDVVIKHFIMRGSVEEKILELQEKKQKLAQLSMEKKVSRAEEAKKRIEELRSLFK</sequence>
<evidence type="ECO:0000256" key="3">
    <source>
        <dbReference type="ARBA" id="ARBA00022840"/>
    </source>
</evidence>
<dbReference type="InterPro" id="IPR050628">
    <property type="entry name" value="SNF2_RAD54_helicase_TF"/>
</dbReference>
<dbReference type="GO" id="GO:0016787">
    <property type="term" value="F:hydrolase activity"/>
    <property type="evidence" value="ECO:0007669"/>
    <property type="project" value="UniProtKB-KW"/>
</dbReference>
<feature type="coiled-coil region" evidence="4">
    <location>
        <begin position="1088"/>
        <end position="1130"/>
    </location>
</feature>
<dbReference type="GO" id="GO:0008094">
    <property type="term" value="F:ATP-dependent activity, acting on DNA"/>
    <property type="evidence" value="ECO:0007669"/>
    <property type="project" value="TreeGrafter"/>
</dbReference>
<dbReference type="GO" id="GO:0005524">
    <property type="term" value="F:ATP binding"/>
    <property type="evidence" value="ECO:0007669"/>
    <property type="project" value="UniProtKB-KW"/>
</dbReference>
<feature type="compositionally biased region" description="Basic and acidic residues" evidence="5">
    <location>
        <begin position="37"/>
        <end position="54"/>
    </location>
</feature>
<dbReference type="Pfam" id="PF00176">
    <property type="entry name" value="SNF2-rel_dom"/>
    <property type="match status" value="1"/>
</dbReference>
<evidence type="ECO:0000313" key="8">
    <source>
        <dbReference type="EMBL" id="KAF2479719.1"/>
    </source>
</evidence>
<dbReference type="SUPFAM" id="SSF52540">
    <property type="entry name" value="P-loop containing nucleoside triphosphate hydrolases"/>
    <property type="match status" value="2"/>
</dbReference>
<dbReference type="CDD" id="cd18793">
    <property type="entry name" value="SF2_C_SNF"/>
    <property type="match status" value="1"/>
</dbReference>
<dbReference type="PANTHER" id="PTHR45626">
    <property type="entry name" value="TRANSCRIPTION TERMINATION FACTOR 2-RELATED"/>
    <property type="match status" value="1"/>
</dbReference>
<dbReference type="Gene3D" id="3.40.50.10810">
    <property type="entry name" value="Tandem AAA-ATPase domain"/>
    <property type="match status" value="1"/>
</dbReference>
<dbReference type="InterPro" id="IPR049730">
    <property type="entry name" value="SNF2/RAD54-like_C"/>
</dbReference>
<dbReference type="Proteomes" id="UP000799767">
    <property type="component" value="Unassembled WGS sequence"/>
</dbReference>
<dbReference type="GO" id="GO:0005634">
    <property type="term" value="C:nucleus"/>
    <property type="evidence" value="ECO:0007669"/>
    <property type="project" value="TreeGrafter"/>
</dbReference>
<evidence type="ECO:0000256" key="4">
    <source>
        <dbReference type="SAM" id="Coils"/>
    </source>
</evidence>
<feature type="region of interest" description="Disordered" evidence="5">
    <location>
        <begin position="1"/>
        <end position="119"/>
    </location>
</feature>
<dbReference type="Gene3D" id="3.40.50.300">
    <property type="entry name" value="P-loop containing nucleotide triphosphate hydrolases"/>
    <property type="match status" value="1"/>
</dbReference>
<dbReference type="OrthoDB" id="448448at2759"/>
<dbReference type="PANTHER" id="PTHR45626:SF52">
    <property type="entry name" value="SINGLE-STRANDED DNA-DEPENDENT ATPASE (EUROFUNG)"/>
    <property type="match status" value="1"/>
</dbReference>
<gene>
    <name evidence="8" type="ORF">BDY17DRAFT_44284</name>
</gene>
<dbReference type="InterPro" id="IPR014001">
    <property type="entry name" value="Helicase_ATP-bd"/>
</dbReference>
<keyword evidence="4" id="KW-0175">Coiled coil</keyword>
<keyword evidence="3" id="KW-0067">ATP-binding</keyword>
<dbReference type="InterPro" id="IPR000330">
    <property type="entry name" value="SNF2_N"/>
</dbReference>
<evidence type="ECO:0000256" key="2">
    <source>
        <dbReference type="ARBA" id="ARBA00022801"/>
    </source>
</evidence>
<feature type="domain" description="Helicase C-terminal" evidence="7">
    <location>
        <begin position="954"/>
        <end position="1128"/>
    </location>
</feature>
<feature type="compositionally biased region" description="Basic and acidic residues" evidence="5">
    <location>
        <begin position="84"/>
        <end position="94"/>
    </location>
</feature>
<dbReference type="SMART" id="SM00487">
    <property type="entry name" value="DEXDc"/>
    <property type="match status" value="1"/>
</dbReference>
<dbReference type="PROSITE" id="PS51192">
    <property type="entry name" value="HELICASE_ATP_BIND_1"/>
    <property type="match status" value="1"/>
</dbReference>
<dbReference type="InterPro" id="IPR027417">
    <property type="entry name" value="P-loop_NTPase"/>
</dbReference>
<dbReference type="SMART" id="SM00490">
    <property type="entry name" value="HELICc"/>
    <property type="match status" value="1"/>
</dbReference>
<dbReference type="GO" id="GO:0006281">
    <property type="term" value="P:DNA repair"/>
    <property type="evidence" value="ECO:0007669"/>
    <property type="project" value="TreeGrafter"/>
</dbReference>
<name>A0A6A6PI80_9PEZI</name>
<evidence type="ECO:0000313" key="9">
    <source>
        <dbReference type="Proteomes" id="UP000799767"/>
    </source>
</evidence>
<dbReference type="InterPro" id="IPR038718">
    <property type="entry name" value="SNF2-like_sf"/>
</dbReference>
<reference evidence="8" key="1">
    <citation type="journal article" date="2020" name="Stud. Mycol.">
        <title>101 Dothideomycetes genomes: a test case for predicting lifestyles and emergence of pathogens.</title>
        <authorList>
            <person name="Haridas S."/>
            <person name="Albert R."/>
            <person name="Binder M."/>
            <person name="Bloem J."/>
            <person name="Labutti K."/>
            <person name="Salamov A."/>
            <person name="Andreopoulos B."/>
            <person name="Baker S."/>
            <person name="Barry K."/>
            <person name="Bills G."/>
            <person name="Bluhm B."/>
            <person name="Cannon C."/>
            <person name="Castanera R."/>
            <person name="Culley D."/>
            <person name="Daum C."/>
            <person name="Ezra D."/>
            <person name="Gonzalez J."/>
            <person name="Henrissat B."/>
            <person name="Kuo A."/>
            <person name="Liang C."/>
            <person name="Lipzen A."/>
            <person name="Lutzoni F."/>
            <person name="Magnuson J."/>
            <person name="Mondo S."/>
            <person name="Nolan M."/>
            <person name="Ohm R."/>
            <person name="Pangilinan J."/>
            <person name="Park H.-J."/>
            <person name="Ramirez L."/>
            <person name="Alfaro M."/>
            <person name="Sun H."/>
            <person name="Tritt A."/>
            <person name="Yoshinaga Y."/>
            <person name="Zwiers L.-H."/>
            <person name="Turgeon B."/>
            <person name="Goodwin S."/>
            <person name="Spatafora J."/>
            <person name="Crous P."/>
            <person name="Grigoriev I."/>
        </authorList>
    </citation>
    <scope>NUCLEOTIDE SEQUENCE</scope>
    <source>
        <strain evidence="8">CBS 113389</strain>
    </source>
</reference>
<evidence type="ECO:0000259" key="6">
    <source>
        <dbReference type="PROSITE" id="PS51192"/>
    </source>
</evidence>
<feature type="domain" description="Helicase ATP-binding" evidence="6">
    <location>
        <begin position="485"/>
        <end position="670"/>
    </location>
</feature>
<keyword evidence="9" id="KW-1185">Reference proteome</keyword>
<dbReference type="AlphaFoldDB" id="A0A6A6PI80"/>
<protein>
    <submittedName>
        <fullName evidence="8">SNF2 family N-terminal domain-containing protein</fullName>
    </submittedName>
</protein>
<evidence type="ECO:0000256" key="1">
    <source>
        <dbReference type="ARBA" id="ARBA00022741"/>
    </source>
</evidence>
<evidence type="ECO:0000259" key="7">
    <source>
        <dbReference type="PROSITE" id="PS51194"/>
    </source>
</evidence>
<feature type="compositionally biased region" description="Acidic residues" evidence="5">
    <location>
        <begin position="847"/>
        <end position="870"/>
    </location>
</feature>
<keyword evidence="2" id="KW-0378">Hydrolase</keyword>
<dbReference type="RefSeq" id="XP_033586289.1">
    <property type="nucleotide sequence ID" value="XM_033738398.1"/>
</dbReference>
<feature type="region of interest" description="Disordered" evidence="5">
    <location>
        <begin position="137"/>
        <end position="176"/>
    </location>
</feature>
<dbReference type="InterPro" id="IPR001650">
    <property type="entry name" value="Helicase_C-like"/>
</dbReference>